<sequence length="154" mass="17190">MEIAVTDIKDTKIEGVTVLREETEPYRENYFEWAASPLIASFQSSQISGGILSCQTAEPQFQEFEYHKDKEFFYFVQGTALMPFANFDSEGKVNEASIQIVRIPEGTQLIIDAGKLHFVPVAEGPGEVKIVVVSPKMDSPRVPVRESVNGFLKS</sequence>
<name>A0A414ALY4_9FIRM</name>
<evidence type="ECO:0000313" key="4">
    <source>
        <dbReference type="Proteomes" id="UP000284543"/>
    </source>
</evidence>
<accession>A0A414ALY4</accession>
<organism evidence="2 3">
    <name type="scientific">Enterocloster bolteae</name>
    <dbReference type="NCBI Taxonomy" id="208479"/>
    <lineage>
        <taxon>Bacteria</taxon>
        <taxon>Bacillati</taxon>
        <taxon>Bacillota</taxon>
        <taxon>Clostridia</taxon>
        <taxon>Lachnospirales</taxon>
        <taxon>Lachnospiraceae</taxon>
        <taxon>Enterocloster</taxon>
    </lineage>
</organism>
<evidence type="ECO:0000313" key="3">
    <source>
        <dbReference type="Proteomes" id="UP000283975"/>
    </source>
</evidence>
<reference evidence="3 4" key="1">
    <citation type="submission" date="2018-08" db="EMBL/GenBank/DDBJ databases">
        <title>A genome reference for cultivated species of the human gut microbiota.</title>
        <authorList>
            <person name="Zou Y."/>
            <person name="Xue W."/>
            <person name="Luo G."/>
        </authorList>
    </citation>
    <scope>NUCLEOTIDE SEQUENCE [LARGE SCALE GENOMIC DNA]</scope>
    <source>
        <strain evidence="1 4">AF14-18</strain>
        <strain evidence="2 3">AM35-14</strain>
    </source>
</reference>
<comment type="caution">
    <text evidence="2">The sequence shown here is derived from an EMBL/GenBank/DDBJ whole genome shotgun (WGS) entry which is preliminary data.</text>
</comment>
<evidence type="ECO:0000313" key="1">
    <source>
        <dbReference type="EMBL" id="RGV77546.1"/>
    </source>
</evidence>
<dbReference type="AlphaFoldDB" id="A0A414ALY4"/>
<dbReference type="Proteomes" id="UP000284543">
    <property type="component" value="Unassembled WGS sequence"/>
</dbReference>
<dbReference type="EMBL" id="QSHZ01000036">
    <property type="protein sequence ID" value="RHC50636.1"/>
    <property type="molecule type" value="Genomic_DNA"/>
</dbReference>
<dbReference type="RefSeq" id="WP_002572637.1">
    <property type="nucleotide sequence ID" value="NZ_CAUHGS010000002.1"/>
</dbReference>
<protein>
    <submittedName>
        <fullName evidence="2">Uncharacterized protein</fullName>
    </submittedName>
</protein>
<dbReference type="Proteomes" id="UP000283975">
    <property type="component" value="Unassembled WGS sequence"/>
</dbReference>
<evidence type="ECO:0000313" key="2">
    <source>
        <dbReference type="EMBL" id="RHC50636.1"/>
    </source>
</evidence>
<proteinExistence type="predicted"/>
<gene>
    <name evidence="2" type="ORF">DW839_25585</name>
    <name evidence="1" type="ORF">DWW02_07735</name>
</gene>
<dbReference type="EMBL" id="QRZM01000002">
    <property type="protein sequence ID" value="RGV77546.1"/>
    <property type="molecule type" value="Genomic_DNA"/>
</dbReference>